<dbReference type="PANTHER" id="PTHR30126">
    <property type="entry name" value="HTH-TYPE TRANSCRIPTIONAL REGULATOR"/>
    <property type="match status" value="1"/>
</dbReference>
<dbReference type="PROSITE" id="PS50931">
    <property type="entry name" value="HTH_LYSR"/>
    <property type="match status" value="1"/>
</dbReference>
<comment type="caution">
    <text evidence="6">The sequence shown here is derived from an EMBL/GenBank/DDBJ whole genome shotgun (WGS) entry which is preliminary data.</text>
</comment>
<keyword evidence="2" id="KW-0805">Transcription regulation</keyword>
<evidence type="ECO:0000256" key="2">
    <source>
        <dbReference type="ARBA" id="ARBA00023015"/>
    </source>
</evidence>
<name>A0A2V1JUL2_9BURK</name>
<keyword evidence="4" id="KW-0804">Transcription</keyword>
<evidence type="ECO:0000256" key="4">
    <source>
        <dbReference type="ARBA" id="ARBA00023163"/>
    </source>
</evidence>
<evidence type="ECO:0000256" key="1">
    <source>
        <dbReference type="ARBA" id="ARBA00009437"/>
    </source>
</evidence>
<dbReference type="SUPFAM" id="SSF53850">
    <property type="entry name" value="Periplasmic binding protein-like II"/>
    <property type="match status" value="1"/>
</dbReference>
<organism evidence="6 7">
    <name type="scientific">Corticimicrobacter populi</name>
    <dbReference type="NCBI Taxonomy" id="2175229"/>
    <lineage>
        <taxon>Bacteria</taxon>
        <taxon>Pseudomonadati</taxon>
        <taxon>Pseudomonadota</taxon>
        <taxon>Betaproteobacteria</taxon>
        <taxon>Burkholderiales</taxon>
        <taxon>Alcaligenaceae</taxon>
        <taxon>Corticimicrobacter</taxon>
    </lineage>
</organism>
<dbReference type="AlphaFoldDB" id="A0A2V1JUL2"/>
<dbReference type="PRINTS" id="PR00039">
    <property type="entry name" value="HTHLYSR"/>
</dbReference>
<dbReference type="InterPro" id="IPR036390">
    <property type="entry name" value="WH_DNA-bd_sf"/>
</dbReference>
<dbReference type="Proteomes" id="UP000245212">
    <property type="component" value="Unassembled WGS sequence"/>
</dbReference>
<dbReference type="InterPro" id="IPR036388">
    <property type="entry name" value="WH-like_DNA-bd_sf"/>
</dbReference>
<dbReference type="Gene3D" id="3.40.190.10">
    <property type="entry name" value="Periplasmic binding protein-like II"/>
    <property type="match status" value="2"/>
</dbReference>
<gene>
    <name evidence="6" type="ORF">DD235_13240</name>
</gene>
<evidence type="ECO:0000313" key="7">
    <source>
        <dbReference type="Proteomes" id="UP000245212"/>
    </source>
</evidence>
<proteinExistence type="inferred from homology"/>
<protein>
    <submittedName>
        <fullName evidence="6">LysR family transcriptional regulator</fullName>
    </submittedName>
</protein>
<evidence type="ECO:0000256" key="3">
    <source>
        <dbReference type="ARBA" id="ARBA00023125"/>
    </source>
</evidence>
<dbReference type="InterPro" id="IPR000847">
    <property type="entry name" value="LysR_HTH_N"/>
</dbReference>
<evidence type="ECO:0000313" key="6">
    <source>
        <dbReference type="EMBL" id="PWF21764.1"/>
    </source>
</evidence>
<feature type="domain" description="HTH lysR-type" evidence="5">
    <location>
        <begin position="1"/>
        <end position="58"/>
    </location>
</feature>
<dbReference type="CDD" id="cd05466">
    <property type="entry name" value="PBP2_LTTR_substrate"/>
    <property type="match status" value="1"/>
</dbReference>
<sequence>MNIRFLETFLWVARLRSFKATAGKLNLTQAAISGRIAALEEEVGQQLFDRGMRDLPLTPAGRALLFYAEQMLELESNMRRTLRGPEELRGLARIGIVESVVHTWFAPFIKRLQETHPGLEIELTTESTRRLHDLLRRGVVDVLLQTDPLIERDVRNRDLGALEQGWICSTDADIPERLSLAELVEHPLVTFPRHSQPHLQLLDLLMHQGVQASRIHFVSSIFACVQLIRTNQSIATLPIATVRDQISAGKLRVVQCDVQMPALKLVATWRPDPVASLSEAVVTLAMDEMHRYASAWPDDTTPPLDSGVLVI</sequence>
<dbReference type="GO" id="GO:0000976">
    <property type="term" value="F:transcription cis-regulatory region binding"/>
    <property type="evidence" value="ECO:0007669"/>
    <property type="project" value="TreeGrafter"/>
</dbReference>
<dbReference type="Gene3D" id="1.10.10.10">
    <property type="entry name" value="Winged helix-like DNA-binding domain superfamily/Winged helix DNA-binding domain"/>
    <property type="match status" value="1"/>
</dbReference>
<dbReference type="Pfam" id="PF00126">
    <property type="entry name" value="HTH_1"/>
    <property type="match status" value="1"/>
</dbReference>
<dbReference type="PANTHER" id="PTHR30126:SF77">
    <property type="entry name" value="TRANSCRIPTIONAL REGULATORY PROTEIN"/>
    <property type="match status" value="1"/>
</dbReference>
<reference evidence="7" key="1">
    <citation type="submission" date="2018-05" db="EMBL/GenBank/DDBJ databases">
        <authorList>
            <person name="Li Y."/>
        </authorList>
    </citation>
    <scope>NUCLEOTIDE SEQUENCE [LARGE SCALE GENOMIC DNA]</scope>
    <source>
        <strain evidence="7">3d-2-2</strain>
    </source>
</reference>
<dbReference type="FunFam" id="1.10.10.10:FF:000001">
    <property type="entry name" value="LysR family transcriptional regulator"/>
    <property type="match status" value="1"/>
</dbReference>
<comment type="similarity">
    <text evidence="1">Belongs to the LysR transcriptional regulatory family.</text>
</comment>
<accession>A0A2V1JUL2</accession>
<dbReference type="GO" id="GO:0003700">
    <property type="term" value="F:DNA-binding transcription factor activity"/>
    <property type="evidence" value="ECO:0007669"/>
    <property type="project" value="InterPro"/>
</dbReference>
<dbReference type="SUPFAM" id="SSF46785">
    <property type="entry name" value="Winged helix' DNA-binding domain"/>
    <property type="match status" value="1"/>
</dbReference>
<keyword evidence="7" id="KW-1185">Reference proteome</keyword>
<dbReference type="InterPro" id="IPR005119">
    <property type="entry name" value="LysR_subst-bd"/>
</dbReference>
<dbReference type="RefSeq" id="WP_109062581.1">
    <property type="nucleotide sequence ID" value="NZ_QETA01000006.1"/>
</dbReference>
<dbReference type="EMBL" id="QETA01000006">
    <property type="protein sequence ID" value="PWF21764.1"/>
    <property type="molecule type" value="Genomic_DNA"/>
</dbReference>
<dbReference type="Pfam" id="PF03466">
    <property type="entry name" value="LysR_substrate"/>
    <property type="match status" value="1"/>
</dbReference>
<evidence type="ECO:0000259" key="5">
    <source>
        <dbReference type="PROSITE" id="PS50931"/>
    </source>
</evidence>
<keyword evidence="3" id="KW-0238">DNA-binding</keyword>